<comment type="catalytic activity">
    <reaction evidence="6 7">
        <text>[phosphate](n) + ATP = [phosphate](n+1) + ADP</text>
        <dbReference type="Rhea" id="RHEA:19573"/>
        <dbReference type="Rhea" id="RHEA-COMP:9859"/>
        <dbReference type="Rhea" id="RHEA-COMP:14280"/>
        <dbReference type="ChEBI" id="CHEBI:16838"/>
        <dbReference type="ChEBI" id="CHEBI:30616"/>
        <dbReference type="ChEBI" id="CHEBI:456216"/>
        <dbReference type="EC" id="2.7.4.1"/>
    </reaction>
</comment>
<dbReference type="InterPro" id="IPR025198">
    <property type="entry name" value="PPK_N_dom"/>
</dbReference>
<dbReference type="Pfam" id="PF17941">
    <property type="entry name" value="PP_kinase_C_1"/>
    <property type="match status" value="1"/>
</dbReference>
<evidence type="ECO:0000256" key="3">
    <source>
        <dbReference type="ARBA" id="ARBA00022741"/>
    </source>
</evidence>
<keyword evidence="5 6" id="KW-0067">ATP-binding</keyword>
<evidence type="ECO:0000313" key="13">
    <source>
        <dbReference type="Proteomes" id="UP000268372"/>
    </source>
</evidence>
<dbReference type="SUPFAM" id="SSF140356">
    <property type="entry name" value="PPK N-terminal domain-like"/>
    <property type="match status" value="1"/>
</dbReference>
<dbReference type="SUPFAM" id="SSF56024">
    <property type="entry name" value="Phospholipase D/nuclease"/>
    <property type="match status" value="2"/>
</dbReference>
<dbReference type="NCBIfam" id="TIGR03705">
    <property type="entry name" value="poly_P_kin"/>
    <property type="match status" value="1"/>
</dbReference>
<name>A0A3P1B7G3_9FLAO</name>
<feature type="binding site" evidence="6">
    <location>
        <position position="382"/>
    </location>
    <ligand>
        <name>Mg(2+)</name>
        <dbReference type="ChEBI" id="CHEBI:18420"/>
    </ligand>
</feature>
<dbReference type="InterPro" id="IPR036832">
    <property type="entry name" value="PPK_N_dom_sf"/>
</dbReference>
<dbReference type="InterPro" id="IPR036830">
    <property type="entry name" value="PP_kinase_middle_dom_sf"/>
</dbReference>
<keyword evidence="3 6" id="KW-0547">Nucleotide-binding</keyword>
<feature type="domain" description="Polyphosphate kinase C-terminal" evidence="10">
    <location>
        <begin position="510"/>
        <end position="680"/>
    </location>
</feature>
<dbReference type="GO" id="GO:0009358">
    <property type="term" value="C:polyphosphate kinase complex"/>
    <property type="evidence" value="ECO:0007669"/>
    <property type="project" value="InterPro"/>
</dbReference>
<evidence type="ECO:0000256" key="7">
    <source>
        <dbReference type="RuleBase" id="RU003800"/>
    </source>
</evidence>
<feature type="binding site" evidence="6">
    <location>
        <position position="412"/>
    </location>
    <ligand>
        <name>Mg(2+)</name>
        <dbReference type="ChEBI" id="CHEBI:18420"/>
    </ligand>
</feature>
<dbReference type="InterPro" id="IPR041108">
    <property type="entry name" value="PP_kinase_C_1"/>
</dbReference>
<keyword evidence="6" id="KW-0479">Metal-binding</keyword>
<dbReference type="OrthoDB" id="9761456at2"/>
<dbReference type="AlphaFoldDB" id="A0A3P1B7G3"/>
<keyword evidence="4 6" id="KW-0418">Kinase</keyword>
<dbReference type="Proteomes" id="UP000268372">
    <property type="component" value="Unassembled WGS sequence"/>
</dbReference>
<dbReference type="InterPro" id="IPR024953">
    <property type="entry name" value="PP_kinase_middle"/>
</dbReference>
<evidence type="ECO:0000256" key="5">
    <source>
        <dbReference type="ARBA" id="ARBA00022840"/>
    </source>
</evidence>
<dbReference type="Pfam" id="PF13090">
    <property type="entry name" value="PP_kinase_C"/>
    <property type="match status" value="1"/>
</dbReference>
<dbReference type="Pfam" id="PF13089">
    <property type="entry name" value="PP_kinase_N"/>
    <property type="match status" value="1"/>
</dbReference>
<evidence type="ECO:0000259" key="8">
    <source>
        <dbReference type="Pfam" id="PF02503"/>
    </source>
</evidence>
<feature type="binding site" evidence="6">
    <location>
        <position position="599"/>
    </location>
    <ligand>
        <name>ATP</name>
        <dbReference type="ChEBI" id="CHEBI:30616"/>
    </ligand>
</feature>
<feature type="binding site" evidence="6">
    <location>
        <position position="46"/>
    </location>
    <ligand>
        <name>ATP</name>
        <dbReference type="ChEBI" id="CHEBI:30616"/>
    </ligand>
</feature>
<evidence type="ECO:0000259" key="11">
    <source>
        <dbReference type="Pfam" id="PF17941"/>
    </source>
</evidence>
<keyword evidence="2 6" id="KW-0808">Transferase</keyword>
<dbReference type="RefSeq" id="WP_124898003.1">
    <property type="nucleotide sequence ID" value="NZ_RQTJ01000001.1"/>
</dbReference>
<dbReference type="PIRSF" id="PIRSF015589">
    <property type="entry name" value="PP_kinase"/>
    <property type="match status" value="1"/>
</dbReference>
<dbReference type="PANTHER" id="PTHR30218:SF0">
    <property type="entry name" value="POLYPHOSPHATE KINASE"/>
    <property type="match status" value="1"/>
</dbReference>
<gene>
    <name evidence="12" type="primary">ppk1</name>
    <name evidence="6" type="synonym">ppk</name>
    <name evidence="12" type="ORF">EG242_00710</name>
</gene>
<evidence type="ECO:0000256" key="4">
    <source>
        <dbReference type="ARBA" id="ARBA00022777"/>
    </source>
</evidence>
<comment type="function">
    <text evidence="6 7">Catalyzes the reversible transfer of the terminal phosphate of ATP to form a long-chain polyphosphate (polyP).</text>
</comment>
<dbReference type="NCBIfam" id="NF003917">
    <property type="entry name" value="PRK05443.1-1"/>
    <property type="match status" value="1"/>
</dbReference>
<dbReference type="InterPro" id="IPR003414">
    <property type="entry name" value="PP_kinase"/>
</dbReference>
<feature type="domain" description="Polyphosphate kinase C-terminal" evidence="11">
    <location>
        <begin position="339"/>
        <end position="502"/>
    </location>
</feature>
<feature type="domain" description="Polyphosphate kinase middle" evidence="8">
    <location>
        <begin position="122"/>
        <end position="312"/>
    </location>
</feature>
<comment type="caution">
    <text evidence="12">The sequence shown here is derived from an EMBL/GenBank/DDBJ whole genome shotgun (WGS) entry which is preliminary data.</text>
</comment>
<dbReference type="PANTHER" id="PTHR30218">
    <property type="entry name" value="POLYPHOSPHATE KINASE"/>
    <property type="match status" value="1"/>
</dbReference>
<dbReference type="SUPFAM" id="SSF143724">
    <property type="entry name" value="PHP14-like"/>
    <property type="match status" value="1"/>
</dbReference>
<dbReference type="Gene3D" id="1.20.58.310">
    <property type="entry name" value="Polyphosphate kinase N-terminal domain"/>
    <property type="match status" value="1"/>
</dbReference>
<dbReference type="EMBL" id="RQTJ01000001">
    <property type="protein sequence ID" value="RRA97080.1"/>
    <property type="molecule type" value="Genomic_DNA"/>
</dbReference>
<evidence type="ECO:0000256" key="2">
    <source>
        <dbReference type="ARBA" id="ARBA00022679"/>
    </source>
</evidence>
<dbReference type="CDD" id="cd09164">
    <property type="entry name" value="PLDc_EcPPK1_C1_like"/>
    <property type="match status" value="1"/>
</dbReference>
<feature type="binding site" evidence="6">
    <location>
        <position position="571"/>
    </location>
    <ligand>
        <name>ATP</name>
        <dbReference type="ChEBI" id="CHEBI:30616"/>
    </ligand>
</feature>
<dbReference type="EC" id="2.7.4.1" evidence="6 7"/>
<dbReference type="Gene3D" id="3.30.870.10">
    <property type="entry name" value="Endonuclease Chain A"/>
    <property type="match status" value="2"/>
</dbReference>
<dbReference type="Gene3D" id="3.30.1840.10">
    <property type="entry name" value="Polyphosphate kinase middle domain"/>
    <property type="match status" value="1"/>
</dbReference>
<evidence type="ECO:0000313" key="12">
    <source>
        <dbReference type="EMBL" id="RRA97080.1"/>
    </source>
</evidence>
<dbReference type="GO" id="GO:0046872">
    <property type="term" value="F:metal ion binding"/>
    <property type="evidence" value="ECO:0007669"/>
    <property type="project" value="UniProtKB-KW"/>
</dbReference>
<proteinExistence type="inferred from homology"/>
<dbReference type="InterPro" id="IPR025200">
    <property type="entry name" value="PPK_C_dom2"/>
</dbReference>
<evidence type="ECO:0000259" key="10">
    <source>
        <dbReference type="Pfam" id="PF13090"/>
    </source>
</evidence>
<comment type="PTM">
    <text evidence="6 7">An intermediate of this reaction is the autophosphorylated ppk in which a phosphate is covalently linked to a histidine residue through a N-P bond.</text>
</comment>
<protein>
    <recommendedName>
        <fullName evidence="6 7">Polyphosphate kinase</fullName>
        <ecNumber evidence="6 7">2.7.4.1</ecNumber>
    </recommendedName>
    <alternativeName>
        <fullName evidence="6">ATP-polyphosphate phosphotransferase</fullName>
    </alternativeName>
    <alternativeName>
        <fullName evidence="6">Polyphosphoric acid kinase</fullName>
    </alternativeName>
</protein>
<reference evidence="12 13" key="1">
    <citation type="submission" date="2018-11" db="EMBL/GenBank/DDBJ databases">
        <title>Flavobacterium sp. nov., YIM 102796 draft genome.</title>
        <authorList>
            <person name="Li G."/>
            <person name="Jiang Y."/>
        </authorList>
    </citation>
    <scope>NUCLEOTIDE SEQUENCE [LARGE SCALE GENOMIC DNA]</scope>
    <source>
        <strain evidence="12 13">YIM 102796</strain>
    </source>
</reference>
<keyword evidence="6" id="KW-0460">Magnesium</keyword>
<feature type="active site" description="Phosphohistidine intermediate" evidence="6">
    <location>
        <position position="442"/>
    </location>
</feature>
<evidence type="ECO:0000256" key="1">
    <source>
        <dbReference type="ARBA" id="ARBA00022553"/>
    </source>
</evidence>
<keyword evidence="1 6" id="KW-0597">Phosphoprotein</keyword>
<keyword evidence="13" id="KW-1185">Reference proteome</keyword>
<dbReference type="HAMAP" id="MF_00347">
    <property type="entry name" value="Polyphosphate_kinase"/>
    <property type="match status" value="1"/>
</dbReference>
<feature type="domain" description="Polyphosphate kinase N-terminal" evidence="9">
    <location>
        <begin position="8"/>
        <end position="114"/>
    </location>
</feature>
<dbReference type="Pfam" id="PF02503">
    <property type="entry name" value="PP_kinase"/>
    <property type="match status" value="1"/>
</dbReference>
<feature type="binding site" evidence="6">
    <location>
        <position position="475"/>
    </location>
    <ligand>
        <name>ATP</name>
        <dbReference type="ChEBI" id="CHEBI:30616"/>
    </ligand>
</feature>
<organism evidence="12 13">
    <name type="scientific">Paenimyroides viscosum</name>
    <dbReference type="NCBI Taxonomy" id="2488729"/>
    <lineage>
        <taxon>Bacteria</taxon>
        <taxon>Pseudomonadati</taxon>
        <taxon>Bacteroidota</taxon>
        <taxon>Flavobacteriia</taxon>
        <taxon>Flavobacteriales</taxon>
        <taxon>Flavobacteriaceae</taxon>
        <taxon>Paenimyroides</taxon>
    </lineage>
</organism>
<dbReference type="GO" id="GO:0006799">
    <property type="term" value="P:polyphosphate biosynthetic process"/>
    <property type="evidence" value="ECO:0007669"/>
    <property type="project" value="UniProtKB-UniRule"/>
</dbReference>
<dbReference type="GO" id="GO:0005524">
    <property type="term" value="F:ATP binding"/>
    <property type="evidence" value="ECO:0007669"/>
    <property type="project" value="UniProtKB-KW"/>
</dbReference>
<sequence>MQINQPKYIDREKSWLAFNERVLQEAADHTVPLLNRLRFLGIFSNNLDEFFRVRYATVRRISISKDHNKKLMSGIHAKTLLQEITEIVIKQQAKSLAILHEIENELENEGIFIVDEHQITEEQKSFIHDFFIHKVSPVLVTIILNDLAEFPLVRDSYGYLAIKLVKKSNNNTIKSVKKRTRYALIEIPANINRFVELPSVDGKQYIIMLDDVIRINLDTIFSIFDYENISAHMIKITRDAELDFDSDLHKSFLEKISNSVRERRVGEVVRFVYDSEIDKDTLDFFLDKMDIEAVDSIIPGGRYHNRRDYMNFPTLGRNDLIKDKLHPLPVNGLSLEGSMIQQIKHKDFLLHTPFQSFNYVVKFLREAALDPKVTSIKITLYRLAKNSQIISSLINAAKNGKLVTVQIELQARFDETSNINYAEIMQAEGIKLIFGVKGLKVHSKICVVERMEAKKIKRYGFLSTGNFNESTSNFYTDVTLLTSDNRIMKEVNKVFEFFEVNYKIYRYKDLIVSPHYTRSKFTKLIEDEIEKALNDKPAMIRLKMNSLSDYKMIDKLYEASRAGVKIQLIVRGICCLIPGVPGLSDNIEAISIVDNLLEHSRIYIFGTNEEAKIYISSADFMTRNIDERVEVTCPIHDEAIKTELIDTFKIYWQGNVKVRLHSERLENRYRRLGEERFKAQDEIYNYYQNKIDVVL</sequence>
<comment type="cofactor">
    <cofactor evidence="6">
        <name>Mg(2+)</name>
        <dbReference type="ChEBI" id="CHEBI:18420"/>
    </cofactor>
</comment>
<dbReference type="GO" id="GO:0008976">
    <property type="term" value="F:polyphosphate kinase activity"/>
    <property type="evidence" value="ECO:0007669"/>
    <property type="project" value="UniProtKB-UniRule"/>
</dbReference>
<evidence type="ECO:0000259" key="9">
    <source>
        <dbReference type="Pfam" id="PF13089"/>
    </source>
</evidence>
<accession>A0A3P1B7G3</accession>
<comment type="similarity">
    <text evidence="6 7">Belongs to the polyphosphate kinase 1 (PPK1) family.</text>
</comment>
<evidence type="ECO:0000256" key="6">
    <source>
        <dbReference type="HAMAP-Rule" id="MF_00347"/>
    </source>
</evidence>